<dbReference type="OrthoDB" id="7657823at2"/>
<protein>
    <submittedName>
        <fullName evidence="2">Uncharacterized protein</fullName>
    </submittedName>
</protein>
<keyword evidence="3" id="KW-1185">Reference proteome</keyword>
<sequence>MRSAFVALTLLAAPAQAETLRFFPPEGFTGVHASDTGTVKLTEYVHDGEALDSWTHAITLAEVRDSGLSAEDYVARLSADISEACGEAFAMDPDVFDAGGRTSTMSIHACPNLNRSGRPEVDLLRVIEGRDNTLFVVQRAWVISPPRAELMEWSDWIRALQICDDAGCS</sequence>
<evidence type="ECO:0000313" key="3">
    <source>
        <dbReference type="Proteomes" id="UP000049222"/>
    </source>
</evidence>
<feature type="chain" id="PRO_5005807753" evidence="1">
    <location>
        <begin position="18"/>
        <end position="169"/>
    </location>
</feature>
<keyword evidence="1" id="KW-0732">Signal</keyword>
<reference evidence="2 3" key="1">
    <citation type="submission" date="2015-07" db="EMBL/GenBank/DDBJ databases">
        <authorList>
            <person name="Noorani M."/>
        </authorList>
    </citation>
    <scope>NUCLEOTIDE SEQUENCE [LARGE SCALE GENOMIC DNA]</scope>
    <source>
        <strain evidence="2 3">CECT 7802</strain>
    </source>
</reference>
<gene>
    <name evidence="2" type="ORF">JDO7802_00296</name>
</gene>
<evidence type="ECO:0000256" key="1">
    <source>
        <dbReference type="SAM" id="SignalP"/>
    </source>
</evidence>
<dbReference type="RefSeq" id="WP_055081912.1">
    <property type="nucleotide sequence ID" value="NZ_CXSU01000005.1"/>
</dbReference>
<dbReference type="Proteomes" id="UP000049222">
    <property type="component" value="Unassembled WGS sequence"/>
</dbReference>
<proteinExistence type="predicted"/>
<name>A0A0M6YED3_9RHOB</name>
<feature type="signal peptide" evidence="1">
    <location>
        <begin position="1"/>
        <end position="17"/>
    </location>
</feature>
<dbReference type="AlphaFoldDB" id="A0A0M6YED3"/>
<accession>A0A0M6YED3</accession>
<dbReference type="EMBL" id="CXSU01000005">
    <property type="protein sequence ID" value="CTQ48294.1"/>
    <property type="molecule type" value="Genomic_DNA"/>
</dbReference>
<evidence type="ECO:0000313" key="2">
    <source>
        <dbReference type="EMBL" id="CTQ48294.1"/>
    </source>
</evidence>
<organism evidence="2 3">
    <name type="scientific">Jannaschia donghaensis</name>
    <dbReference type="NCBI Taxonomy" id="420998"/>
    <lineage>
        <taxon>Bacteria</taxon>
        <taxon>Pseudomonadati</taxon>
        <taxon>Pseudomonadota</taxon>
        <taxon>Alphaproteobacteria</taxon>
        <taxon>Rhodobacterales</taxon>
        <taxon>Roseobacteraceae</taxon>
        <taxon>Jannaschia</taxon>
    </lineage>
</organism>